<dbReference type="GeneID" id="73345975"/>
<evidence type="ECO:0000313" key="2">
    <source>
        <dbReference type="EMBL" id="UQC86499.1"/>
    </source>
</evidence>
<name>A0A9Q8WKA4_9PEZI</name>
<keyword evidence="3" id="KW-1185">Reference proteome</keyword>
<keyword evidence="1" id="KW-0812">Transmembrane</keyword>
<keyword evidence="1" id="KW-1133">Transmembrane helix</keyword>
<sequence>MTARLPDSAFRLIIQFLAMGSISPRHIFPLFVATTTTFGGLLALFNPAGSIRAFGLPDKIASSPTAHATFSLSSARTSVIGLLIYTFYARGDFGAIDTVLLTSGLYCGIVDGYVCYKEGEPGKALLRILSSWAPRYLTKTVSRNTSEHMKESTAKTGCFSSDGTHHFNYGSNSESYQSQALSQCFLRLVLNLTLEHLMMSRRAY</sequence>
<dbReference type="InterPro" id="IPR025363">
    <property type="entry name" value="DUF4267"/>
</dbReference>
<dbReference type="Pfam" id="PF14087">
    <property type="entry name" value="DUF4267"/>
    <property type="match status" value="1"/>
</dbReference>
<dbReference type="AlphaFoldDB" id="A0A9Q8WKA4"/>
<gene>
    <name evidence="2" type="ORF">CLUP02_12000</name>
</gene>
<dbReference type="KEGG" id="clup:CLUP02_12000"/>
<evidence type="ECO:0000256" key="1">
    <source>
        <dbReference type="SAM" id="Phobius"/>
    </source>
</evidence>
<reference evidence="2" key="1">
    <citation type="journal article" date="2021" name="Mol. Plant Microbe Interact.">
        <title>Complete Genome Sequence of the Plant-Pathogenic Fungus Colletotrichum lupini.</title>
        <authorList>
            <person name="Baroncelli R."/>
            <person name="Pensec F."/>
            <person name="Da Lio D."/>
            <person name="Boufleur T."/>
            <person name="Vicente I."/>
            <person name="Sarrocco S."/>
            <person name="Picot A."/>
            <person name="Baraldi E."/>
            <person name="Sukno S."/>
            <person name="Thon M."/>
            <person name="Le Floch G."/>
        </authorList>
    </citation>
    <scope>NUCLEOTIDE SEQUENCE</scope>
    <source>
        <strain evidence="2">IMI 504893</strain>
    </source>
</reference>
<organism evidence="2 3">
    <name type="scientific">Colletotrichum lupini</name>
    <dbReference type="NCBI Taxonomy" id="145971"/>
    <lineage>
        <taxon>Eukaryota</taxon>
        <taxon>Fungi</taxon>
        <taxon>Dikarya</taxon>
        <taxon>Ascomycota</taxon>
        <taxon>Pezizomycotina</taxon>
        <taxon>Sordariomycetes</taxon>
        <taxon>Hypocreomycetidae</taxon>
        <taxon>Glomerellales</taxon>
        <taxon>Glomerellaceae</taxon>
        <taxon>Colletotrichum</taxon>
        <taxon>Colletotrichum acutatum species complex</taxon>
    </lineage>
</organism>
<proteinExistence type="predicted"/>
<protein>
    <submittedName>
        <fullName evidence="2">Uncharacterized protein</fullName>
    </submittedName>
</protein>
<evidence type="ECO:0000313" key="3">
    <source>
        <dbReference type="Proteomes" id="UP000830671"/>
    </source>
</evidence>
<dbReference type="EMBL" id="CP019478">
    <property type="protein sequence ID" value="UQC86499.1"/>
    <property type="molecule type" value="Genomic_DNA"/>
</dbReference>
<keyword evidence="1" id="KW-0472">Membrane</keyword>
<accession>A0A9Q8WKA4</accession>
<dbReference type="Proteomes" id="UP000830671">
    <property type="component" value="Chromosome 6"/>
</dbReference>
<dbReference type="RefSeq" id="XP_049148110.1">
    <property type="nucleotide sequence ID" value="XM_049290965.1"/>
</dbReference>
<feature type="transmembrane region" description="Helical" evidence="1">
    <location>
        <begin position="26"/>
        <end position="45"/>
    </location>
</feature>